<sequence>MSRREGRDSARRSSRFDREPSPKRFRRDGLQERERSRVTNTADLDNVDHSGKDHKHQRRLHDVVPHEASLTHDSKKETEAEKKDSDKKPNEHYEGSKHSSDPTDLPRSRPYFQHDERGSARQVGRRVTGEHGWWKDSRDHHNERADKTYGRSRDRRNEKSGAKPDDNTLQRNDGPSERKDDPLPTTKKRPAFREKKIPADLGDANPTTIEAAKSSQTYYFSERNERRDDRSSNLRHLDRTEKQYTTESAPNKVEARRDDFSLRGRYQAGGGGNYRGRDRFSGRQGYHPSKPRIEKWKHDLYQETDKDPIPKNEDDQIAKLEALLAS</sequence>
<organism evidence="2 3">
    <name type="scientific">Acacia crassicarpa</name>
    <name type="common">northern wattle</name>
    <dbReference type="NCBI Taxonomy" id="499986"/>
    <lineage>
        <taxon>Eukaryota</taxon>
        <taxon>Viridiplantae</taxon>
        <taxon>Streptophyta</taxon>
        <taxon>Embryophyta</taxon>
        <taxon>Tracheophyta</taxon>
        <taxon>Spermatophyta</taxon>
        <taxon>Magnoliopsida</taxon>
        <taxon>eudicotyledons</taxon>
        <taxon>Gunneridae</taxon>
        <taxon>Pentapetalae</taxon>
        <taxon>rosids</taxon>
        <taxon>fabids</taxon>
        <taxon>Fabales</taxon>
        <taxon>Fabaceae</taxon>
        <taxon>Caesalpinioideae</taxon>
        <taxon>mimosoid clade</taxon>
        <taxon>Acacieae</taxon>
        <taxon>Acacia</taxon>
    </lineage>
</organism>
<reference evidence="2" key="1">
    <citation type="submission" date="2023-10" db="EMBL/GenBank/DDBJ databases">
        <title>Chromosome-level genome of the transformable northern wattle, Acacia crassicarpa.</title>
        <authorList>
            <person name="Massaro I."/>
            <person name="Sinha N.R."/>
            <person name="Poethig S."/>
            <person name="Leichty A.R."/>
        </authorList>
    </citation>
    <scope>NUCLEOTIDE SEQUENCE</scope>
    <source>
        <strain evidence="2">Acra3RX</strain>
        <tissue evidence="2">Leaf</tissue>
    </source>
</reference>
<dbReference type="PANTHER" id="PTHR36364:SF1">
    <property type="entry name" value="OS03G0203000 PROTEIN"/>
    <property type="match status" value="1"/>
</dbReference>
<feature type="compositionally biased region" description="Basic and acidic residues" evidence="1">
    <location>
        <begin position="222"/>
        <end position="244"/>
    </location>
</feature>
<feature type="compositionally biased region" description="Basic and acidic residues" evidence="1">
    <location>
        <begin position="127"/>
        <end position="182"/>
    </location>
</feature>
<feature type="compositionally biased region" description="Basic and acidic residues" evidence="1">
    <location>
        <begin position="253"/>
        <end position="262"/>
    </location>
</feature>
<dbReference type="AlphaFoldDB" id="A0AAE1JWG7"/>
<proteinExistence type="predicted"/>
<comment type="caution">
    <text evidence="2">The sequence shown here is derived from an EMBL/GenBank/DDBJ whole genome shotgun (WGS) entry which is preliminary data.</text>
</comment>
<feature type="compositionally biased region" description="Basic and acidic residues" evidence="1">
    <location>
        <begin position="60"/>
        <end position="119"/>
    </location>
</feature>
<evidence type="ECO:0000313" key="3">
    <source>
        <dbReference type="Proteomes" id="UP001293593"/>
    </source>
</evidence>
<evidence type="ECO:0008006" key="4">
    <source>
        <dbReference type="Google" id="ProtNLM"/>
    </source>
</evidence>
<accession>A0AAE1JWG7</accession>
<name>A0AAE1JWG7_9FABA</name>
<protein>
    <recommendedName>
        <fullName evidence="4">Btz domain-containing protein</fullName>
    </recommendedName>
</protein>
<dbReference type="PANTHER" id="PTHR36364">
    <property type="entry name" value="OS03G0203000 PROTEIN"/>
    <property type="match status" value="1"/>
</dbReference>
<feature type="compositionally biased region" description="Basic and acidic residues" evidence="1">
    <location>
        <begin position="1"/>
        <end position="37"/>
    </location>
</feature>
<dbReference type="Proteomes" id="UP001293593">
    <property type="component" value="Unassembled WGS sequence"/>
</dbReference>
<evidence type="ECO:0000313" key="2">
    <source>
        <dbReference type="EMBL" id="KAK4258845.1"/>
    </source>
</evidence>
<keyword evidence="3" id="KW-1185">Reference proteome</keyword>
<feature type="compositionally biased region" description="Polar residues" evidence="1">
    <location>
        <begin position="205"/>
        <end position="219"/>
    </location>
</feature>
<feature type="compositionally biased region" description="Basic and acidic residues" evidence="1">
    <location>
        <begin position="291"/>
        <end position="314"/>
    </location>
</feature>
<dbReference type="EMBL" id="JAWXYG010000011">
    <property type="protein sequence ID" value="KAK4258845.1"/>
    <property type="molecule type" value="Genomic_DNA"/>
</dbReference>
<gene>
    <name evidence="2" type="ORF">QN277_005247</name>
</gene>
<feature type="region of interest" description="Disordered" evidence="1">
    <location>
        <begin position="1"/>
        <end position="314"/>
    </location>
</feature>
<evidence type="ECO:0000256" key="1">
    <source>
        <dbReference type="SAM" id="MobiDB-lite"/>
    </source>
</evidence>